<reference evidence="4 5" key="2">
    <citation type="submission" date="2021-10" db="EMBL/GenBank/DDBJ databases">
        <authorList>
            <person name="Piombo E."/>
        </authorList>
    </citation>
    <scope>NUCLEOTIDE SEQUENCE [LARGE SCALE GENOMIC DNA]</scope>
</reference>
<keyword evidence="1" id="KW-0862">Zinc</keyword>
<keyword evidence="5" id="KW-1185">Reference proteome</keyword>
<proteinExistence type="predicted"/>
<sequence>MADHQGGYPKRPEEASCVNCGGSGHWAIACPEPTREVTAGFEAWRSSSHGGQRSGKDHNRGGNRRPSAPIITRYGPQSTQDLSNFPPPGYNPGPPAPYPVPFPAQTHEYAPPPPPADQGFPQYPPPAHYPPAHYPAEYPPGYQISLPEPVLPPSYGPPPPGHQLTHVPPGTNGSPPTMQAHLGGYQPQVPATLYPQVSGSYPPLPPPVYTGPPGLAQAPGRFEPPTKPNYVHGGSDKHQFNRGSKPRKQAKQAPQQKPLPSGEGLAHALPPKPPIKKLPPAYLHPSYLSNLHPGNQNRLDWRRSQRSQKQQERDRSNRERGNQNGGANNRRNSSHRKQNVSNKSNSPRFRKRSGDGASAEDAKSVTTTEASPARLEPEDKSNEASTPLKTPEPELKDEKPPTEGGSSNQEVTEPHDQEKPNVADQPKENSDDVKDASVNSESGDVKPLPSDDPATELVSNDTERAETVEKDFTAIPEQEISADKPCAEQECSEEANSEAPDTVEEPIDRQDMGRKRKLTNEEDDSPQERPIKRQKSSEAEGLQPKEPLQVNETNNGPQSSEDSSLPVPLEEQLPSNRRDSILSGGSRPASRRSSVSSRSSGLDSLEAELLGRPSKEKSKTETKEKKKKTDGRGTGKKRQPKVNSAYSRRW</sequence>
<feature type="compositionally biased region" description="Basic and acidic residues" evidence="2">
    <location>
        <begin position="613"/>
        <end position="624"/>
    </location>
</feature>
<dbReference type="InterPro" id="IPR036875">
    <property type="entry name" value="Znf_CCHC_sf"/>
</dbReference>
<feature type="compositionally biased region" description="Acidic residues" evidence="2">
    <location>
        <begin position="490"/>
        <end position="505"/>
    </location>
</feature>
<feature type="compositionally biased region" description="Polar residues" evidence="2">
    <location>
        <begin position="550"/>
        <end position="563"/>
    </location>
</feature>
<feature type="compositionally biased region" description="Pro residues" evidence="2">
    <location>
        <begin position="110"/>
        <end position="133"/>
    </location>
</feature>
<feature type="compositionally biased region" description="Basic residues" evidence="2">
    <location>
        <begin position="625"/>
        <end position="640"/>
    </location>
</feature>
<dbReference type="PROSITE" id="PS50158">
    <property type="entry name" value="ZF_CCHC"/>
    <property type="match status" value="1"/>
</dbReference>
<dbReference type="OrthoDB" id="3550095at2759"/>
<feature type="compositionally biased region" description="Low complexity" evidence="2">
    <location>
        <begin position="582"/>
        <end position="604"/>
    </location>
</feature>
<dbReference type="AlphaFoldDB" id="A0A9P0EJS0"/>
<feature type="compositionally biased region" description="Low complexity" evidence="2">
    <location>
        <begin position="251"/>
        <end position="269"/>
    </location>
</feature>
<dbReference type="InterPro" id="IPR001878">
    <property type="entry name" value="Znf_CCHC"/>
</dbReference>
<keyword evidence="1" id="KW-0479">Metal-binding</keyword>
<feature type="compositionally biased region" description="Pro residues" evidence="2">
    <location>
        <begin position="149"/>
        <end position="161"/>
    </location>
</feature>
<feature type="compositionally biased region" description="Polar residues" evidence="2">
    <location>
        <begin position="287"/>
        <end position="298"/>
    </location>
</feature>
<dbReference type="Proteomes" id="UP000775872">
    <property type="component" value="Unassembled WGS sequence"/>
</dbReference>
<feature type="compositionally biased region" description="Pro residues" evidence="2">
    <location>
        <begin position="85"/>
        <end position="102"/>
    </location>
</feature>
<evidence type="ECO:0000256" key="1">
    <source>
        <dbReference type="PROSITE-ProRule" id="PRU00047"/>
    </source>
</evidence>
<dbReference type="SUPFAM" id="SSF57756">
    <property type="entry name" value="Retrovirus zinc finger-like domains"/>
    <property type="match status" value="1"/>
</dbReference>
<evidence type="ECO:0000256" key="2">
    <source>
        <dbReference type="SAM" id="MobiDB-lite"/>
    </source>
</evidence>
<feature type="compositionally biased region" description="Basic and acidic residues" evidence="2">
    <location>
        <begin position="299"/>
        <end position="321"/>
    </location>
</feature>
<feature type="compositionally biased region" description="Basic and acidic residues" evidence="2">
    <location>
        <begin position="526"/>
        <end position="538"/>
    </location>
</feature>
<feature type="region of interest" description="Disordered" evidence="2">
    <location>
        <begin position="41"/>
        <end position="650"/>
    </location>
</feature>
<dbReference type="GO" id="GO:0008270">
    <property type="term" value="F:zinc ion binding"/>
    <property type="evidence" value="ECO:0007669"/>
    <property type="project" value="UniProtKB-KW"/>
</dbReference>
<feature type="compositionally biased region" description="Polar residues" evidence="2">
    <location>
        <begin position="641"/>
        <end position="650"/>
    </location>
</feature>
<feature type="compositionally biased region" description="Basic and acidic residues" evidence="2">
    <location>
        <begin position="391"/>
        <end position="401"/>
    </location>
</feature>
<protein>
    <recommendedName>
        <fullName evidence="3">CCHC-type domain-containing protein</fullName>
    </recommendedName>
</protein>
<evidence type="ECO:0000313" key="4">
    <source>
        <dbReference type="EMBL" id="CAH0050243.1"/>
    </source>
</evidence>
<keyword evidence="1" id="KW-0863">Zinc-finger</keyword>
<reference evidence="5" key="1">
    <citation type="submission" date="2019-06" db="EMBL/GenBank/DDBJ databases">
        <authorList>
            <person name="Broberg M."/>
        </authorList>
    </citation>
    <scope>NUCLEOTIDE SEQUENCE [LARGE SCALE GENOMIC DNA]</scope>
</reference>
<evidence type="ECO:0000259" key="3">
    <source>
        <dbReference type="PROSITE" id="PS50158"/>
    </source>
</evidence>
<feature type="compositionally biased region" description="Basic and acidic residues" evidence="2">
    <location>
        <begin position="461"/>
        <end position="472"/>
    </location>
</feature>
<feature type="domain" description="CCHC-type" evidence="3">
    <location>
        <begin position="17"/>
        <end position="32"/>
    </location>
</feature>
<evidence type="ECO:0000313" key="5">
    <source>
        <dbReference type="Proteomes" id="UP000775872"/>
    </source>
</evidence>
<accession>A0A9P0EJS0</accession>
<dbReference type="GO" id="GO:0003676">
    <property type="term" value="F:nucleic acid binding"/>
    <property type="evidence" value="ECO:0007669"/>
    <property type="project" value="InterPro"/>
</dbReference>
<comment type="caution">
    <text evidence="4">The sequence shown here is derived from an EMBL/GenBank/DDBJ whole genome shotgun (WGS) entry which is preliminary data.</text>
</comment>
<dbReference type="EMBL" id="CABFOC020000035">
    <property type="protein sequence ID" value="CAH0050243.1"/>
    <property type="molecule type" value="Genomic_DNA"/>
</dbReference>
<name>A0A9P0EJS0_9HYPO</name>
<gene>
    <name evidence="4" type="ORF">CSOL1703_00002213</name>
</gene>
<organism evidence="4 5">
    <name type="scientific">Clonostachys solani</name>
    <dbReference type="NCBI Taxonomy" id="160281"/>
    <lineage>
        <taxon>Eukaryota</taxon>
        <taxon>Fungi</taxon>
        <taxon>Dikarya</taxon>
        <taxon>Ascomycota</taxon>
        <taxon>Pezizomycotina</taxon>
        <taxon>Sordariomycetes</taxon>
        <taxon>Hypocreomycetidae</taxon>
        <taxon>Hypocreales</taxon>
        <taxon>Bionectriaceae</taxon>
        <taxon>Clonostachys</taxon>
    </lineage>
</organism>
<feature type="compositionally biased region" description="Basic and acidic residues" evidence="2">
    <location>
        <begin position="412"/>
        <end position="435"/>
    </location>
</feature>